<evidence type="ECO:0000256" key="3">
    <source>
        <dbReference type="ARBA" id="ARBA00023002"/>
    </source>
</evidence>
<organism evidence="5 6">
    <name type="scientific">Acidisoma cellulosilyticum</name>
    <dbReference type="NCBI Taxonomy" id="2802395"/>
    <lineage>
        <taxon>Bacteria</taxon>
        <taxon>Pseudomonadati</taxon>
        <taxon>Pseudomonadota</taxon>
        <taxon>Alphaproteobacteria</taxon>
        <taxon>Acetobacterales</taxon>
        <taxon>Acidocellaceae</taxon>
        <taxon>Acidisoma</taxon>
    </lineage>
</organism>
<dbReference type="InterPro" id="IPR013149">
    <property type="entry name" value="ADH-like_C"/>
</dbReference>
<evidence type="ECO:0000256" key="1">
    <source>
        <dbReference type="ARBA" id="ARBA00022723"/>
    </source>
</evidence>
<name>A0A963Z6K9_9PROT</name>
<dbReference type="PANTHER" id="PTHR43401">
    <property type="entry name" value="L-THREONINE 3-DEHYDROGENASE"/>
    <property type="match status" value="1"/>
</dbReference>
<evidence type="ECO:0000313" key="5">
    <source>
        <dbReference type="EMBL" id="MCB8883573.1"/>
    </source>
</evidence>
<keyword evidence="6" id="KW-1185">Reference proteome</keyword>
<dbReference type="EMBL" id="JAESVA010000014">
    <property type="protein sequence ID" value="MCB8883573.1"/>
    <property type="molecule type" value="Genomic_DNA"/>
</dbReference>
<proteinExistence type="predicted"/>
<dbReference type="InterPro" id="IPR020843">
    <property type="entry name" value="ER"/>
</dbReference>
<evidence type="ECO:0000256" key="2">
    <source>
        <dbReference type="ARBA" id="ARBA00022833"/>
    </source>
</evidence>
<dbReference type="AlphaFoldDB" id="A0A963Z6K9"/>
<dbReference type="SMART" id="SM00829">
    <property type="entry name" value="PKS_ER"/>
    <property type="match status" value="1"/>
</dbReference>
<dbReference type="InterPro" id="IPR011032">
    <property type="entry name" value="GroES-like_sf"/>
</dbReference>
<dbReference type="Gene3D" id="3.40.50.720">
    <property type="entry name" value="NAD(P)-binding Rossmann-like Domain"/>
    <property type="match status" value="1"/>
</dbReference>
<dbReference type="Pfam" id="PF08240">
    <property type="entry name" value="ADH_N"/>
    <property type="match status" value="1"/>
</dbReference>
<dbReference type="InterPro" id="IPR050129">
    <property type="entry name" value="Zn_alcohol_dh"/>
</dbReference>
<gene>
    <name evidence="5" type="ORF">ACELLULO517_25215</name>
</gene>
<evidence type="ECO:0000259" key="4">
    <source>
        <dbReference type="SMART" id="SM00829"/>
    </source>
</evidence>
<feature type="domain" description="Enoyl reductase (ER)" evidence="4">
    <location>
        <begin position="8"/>
        <end position="351"/>
    </location>
</feature>
<dbReference type="GO" id="GO:0046872">
    <property type="term" value="F:metal ion binding"/>
    <property type="evidence" value="ECO:0007669"/>
    <property type="project" value="UniProtKB-KW"/>
</dbReference>
<reference evidence="5 6" key="1">
    <citation type="journal article" date="2021" name="Microorganisms">
        <title>Acidisoma silvae sp. nov. and Acidisomacellulosilytica sp. nov., Two Acidophilic Bacteria Isolated from Decaying Wood, Hydrolyzing Cellulose and Producing Poly-3-hydroxybutyrate.</title>
        <authorList>
            <person name="Mieszkin S."/>
            <person name="Pouder E."/>
            <person name="Uroz S."/>
            <person name="Simon-Colin C."/>
            <person name="Alain K."/>
        </authorList>
    </citation>
    <scope>NUCLEOTIDE SEQUENCE [LARGE SCALE GENOMIC DNA]</scope>
    <source>
        <strain evidence="5 6">HW T5.17</strain>
    </source>
</reference>
<accession>A0A963Z6K9</accession>
<dbReference type="InterPro" id="IPR013154">
    <property type="entry name" value="ADH-like_N"/>
</dbReference>
<dbReference type="Gene3D" id="3.90.180.10">
    <property type="entry name" value="Medium-chain alcohol dehydrogenases, catalytic domain"/>
    <property type="match status" value="1"/>
</dbReference>
<dbReference type="GO" id="GO:0016491">
    <property type="term" value="F:oxidoreductase activity"/>
    <property type="evidence" value="ECO:0007669"/>
    <property type="project" value="UniProtKB-KW"/>
</dbReference>
<comment type="caution">
    <text evidence="5">The sequence shown here is derived from an EMBL/GenBank/DDBJ whole genome shotgun (WGS) entry which is preliminary data.</text>
</comment>
<dbReference type="SUPFAM" id="SSF50129">
    <property type="entry name" value="GroES-like"/>
    <property type="match status" value="1"/>
</dbReference>
<protein>
    <submittedName>
        <fullName evidence="5">Alcohol dehydrogenase catalytic domain-containing protein</fullName>
    </submittedName>
</protein>
<dbReference type="PANTHER" id="PTHR43401:SF2">
    <property type="entry name" value="L-THREONINE 3-DEHYDROGENASE"/>
    <property type="match status" value="1"/>
</dbReference>
<dbReference type="InterPro" id="IPR036291">
    <property type="entry name" value="NAD(P)-bd_dom_sf"/>
</dbReference>
<dbReference type="Proteomes" id="UP000721844">
    <property type="component" value="Unassembled WGS sequence"/>
</dbReference>
<dbReference type="RefSeq" id="WP_227310230.1">
    <property type="nucleotide sequence ID" value="NZ_JAESVA010000014.1"/>
</dbReference>
<keyword evidence="2" id="KW-0862">Zinc</keyword>
<sequence>MKALRFHKAQDLRLDEVAAPPAPTGQDVLVRISLCGICGSDLHEYQAGPIIVPTSPHPFTGAMAPLILGHELSALVEAVGPDVATIAVGDRVAAMPHLNKPGEYFARRNLGHISAETGIIGLSGPWGGFGEYALIPEQNLVRLPADVSDAQGAIVEPASVALHAIDRGGVFPGASVLITGAGPIGVLVALAARAAGATRIFLFEPNSQRAARVRGLPGISVFDRLGEDFVYAVKTGTAAGIGVDIAIECAGHRDALALCLDKVRRDGTIVQVGLFVKEPTFDMYKLCEKAVRLIGNWGNPITIGPRVVELIASGLYPVEMIISGQVPLAEAVTEGFDVLCRPGNDKLKILVAVGAA</sequence>
<dbReference type="SUPFAM" id="SSF51735">
    <property type="entry name" value="NAD(P)-binding Rossmann-fold domains"/>
    <property type="match status" value="1"/>
</dbReference>
<keyword evidence="1" id="KW-0479">Metal-binding</keyword>
<dbReference type="Pfam" id="PF00107">
    <property type="entry name" value="ADH_zinc_N"/>
    <property type="match status" value="1"/>
</dbReference>
<evidence type="ECO:0000313" key="6">
    <source>
        <dbReference type="Proteomes" id="UP000721844"/>
    </source>
</evidence>
<keyword evidence="3" id="KW-0560">Oxidoreductase</keyword>